<accession>A0A8K0H433</accession>
<evidence type="ECO:0000313" key="3">
    <source>
        <dbReference type="Proteomes" id="UP000796880"/>
    </source>
</evidence>
<gene>
    <name evidence="2" type="ORF">FNV43_RR10617</name>
</gene>
<dbReference type="AlphaFoldDB" id="A0A8K0H433"/>
<reference evidence="2" key="1">
    <citation type="submission" date="2020-03" db="EMBL/GenBank/DDBJ databases">
        <title>A high-quality chromosome-level genome assembly of a woody plant with both climbing and erect habits, Rhamnella rubrinervis.</title>
        <authorList>
            <person name="Lu Z."/>
            <person name="Yang Y."/>
            <person name="Zhu X."/>
            <person name="Sun Y."/>
        </authorList>
    </citation>
    <scope>NUCLEOTIDE SEQUENCE</scope>
    <source>
        <strain evidence="2">BYM</strain>
        <tissue evidence="2">Leaf</tissue>
    </source>
</reference>
<proteinExistence type="predicted"/>
<evidence type="ECO:0000256" key="1">
    <source>
        <dbReference type="SAM" id="MobiDB-lite"/>
    </source>
</evidence>
<sequence length="393" mass="44713">MENLLFGRRKIKDDDRDEQHIQREHEPLHTLVEEAEIDNSNLNSFASFKELEMYLEKANICINMKEMYLQLEKFKPRLEEHDDQGTKDDHVKLNKTNGSVNKEEDQGLDQKAPNPVEEKDIYEVNLEEETPKPSHKEEDDIKIDDHEALNPVCKDEDHAVVALPLSLRLPHDPDAVTSAMNNKKLATRSQMKSKRALSAGNIIDQTKSGLLKNWTIQPRQRTNGKFDKEQDIIAAKPSTSSQEIEINTPESFDRVTGTALDLEKDDACMNKIMPYYDFEVDDQPKIYVEAFLNDSFNNLINTTFSDDPKSSTLSLKGSKKKRIEASSEETEEKCGKATVAAKPIISSKTRDKKRSQTLPAANDSKSKKAHVNEEYDLDDLQLLDIPVTILDSL</sequence>
<name>A0A8K0H433_9ROSA</name>
<evidence type="ECO:0000313" key="2">
    <source>
        <dbReference type="EMBL" id="KAF3445441.1"/>
    </source>
</evidence>
<feature type="region of interest" description="Disordered" evidence="1">
    <location>
        <begin position="321"/>
        <end position="371"/>
    </location>
</feature>
<dbReference type="EMBL" id="VOIH02000005">
    <property type="protein sequence ID" value="KAF3445441.1"/>
    <property type="molecule type" value="Genomic_DNA"/>
</dbReference>
<comment type="caution">
    <text evidence="2">The sequence shown here is derived from an EMBL/GenBank/DDBJ whole genome shotgun (WGS) entry which is preliminary data.</text>
</comment>
<organism evidence="2 3">
    <name type="scientific">Rhamnella rubrinervis</name>
    <dbReference type="NCBI Taxonomy" id="2594499"/>
    <lineage>
        <taxon>Eukaryota</taxon>
        <taxon>Viridiplantae</taxon>
        <taxon>Streptophyta</taxon>
        <taxon>Embryophyta</taxon>
        <taxon>Tracheophyta</taxon>
        <taxon>Spermatophyta</taxon>
        <taxon>Magnoliopsida</taxon>
        <taxon>eudicotyledons</taxon>
        <taxon>Gunneridae</taxon>
        <taxon>Pentapetalae</taxon>
        <taxon>rosids</taxon>
        <taxon>fabids</taxon>
        <taxon>Rosales</taxon>
        <taxon>Rhamnaceae</taxon>
        <taxon>rhamnoid group</taxon>
        <taxon>Rhamneae</taxon>
        <taxon>Rhamnella</taxon>
    </lineage>
</organism>
<dbReference type="Proteomes" id="UP000796880">
    <property type="component" value="Unassembled WGS sequence"/>
</dbReference>
<feature type="compositionally biased region" description="Basic and acidic residues" evidence="1">
    <location>
        <begin position="80"/>
        <end position="92"/>
    </location>
</feature>
<feature type="region of interest" description="Disordered" evidence="1">
    <location>
        <begin position="80"/>
        <end position="118"/>
    </location>
</feature>
<keyword evidence="3" id="KW-1185">Reference proteome</keyword>
<protein>
    <submittedName>
        <fullName evidence="2">Uncharacterized protein</fullName>
    </submittedName>
</protein>